<evidence type="ECO:0000313" key="2">
    <source>
        <dbReference type="Proteomes" id="UP000026962"/>
    </source>
</evidence>
<organism evidence="1">
    <name type="scientific">Oryza punctata</name>
    <name type="common">Red rice</name>
    <dbReference type="NCBI Taxonomy" id="4537"/>
    <lineage>
        <taxon>Eukaryota</taxon>
        <taxon>Viridiplantae</taxon>
        <taxon>Streptophyta</taxon>
        <taxon>Embryophyta</taxon>
        <taxon>Tracheophyta</taxon>
        <taxon>Spermatophyta</taxon>
        <taxon>Magnoliopsida</taxon>
        <taxon>Liliopsida</taxon>
        <taxon>Poales</taxon>
        <taxon>Poaceae</taxon>
        <taxon>BOP clade</taxon>
        <taxon>Oryzoideae</taxon>
        <taxon>Oryzeae</taxon>
        <taxon>Oryzinae</taxon>
        <taxon>Oryza</taxon>
    </lineage>
</organism>
<reference evidence="1" key="1">
    <citation type="submission" date="2015-04" db="UniProtKB">
        <authorList>
            <consortium name="EnsemblPlants"/>
        </authorList>
    </citation>
    <scope>IDENTIFICATION</scope>
</reference>
<evidence type="ECO:0000313" key="1">
    <source>
        <dbReference type="EnsemblPlants" id="OPUNC11G12090.1"/>
    </source>
</evidence>
<dbReference type="Gramene" id="OPUNC11G12090.1">
    <property type="protein sequence ID" value="OPUNC11G12090.1"/>
    <property type="gene ID" value="OPUNC11G12090"/>
</dbReference>
<protein>
    <submittedName>
        <fullName evidence="1">Uncharacterized protein</fullName>
    </submittedName>
</protein>
<accession>A0A0E0MFN6</accession>
<dbReference type="EnsemblPlants" id="OPUNC11G12090.1">
    <property type="protein sequence ID" value="OPUNC11G12090.1"/>
    <property type="gene ID" value="OPUNC11G12090"/>
</dbReference>
<reference evidence="1" key="2">
    <citation type="submission" date="2018-05" db="EMBL/GenBank/DDBJ databases">
        <title>OpunRS2 (Oryza punctata Reference Sequence Version 2).</title>
        <authorList>
            <person name="Zhang J."/>
            <person name="Kudrna D."/>
            <person name="Lee S."/>
            <person name="Talag J."/>
            <person name="Welchert J."/>
            <person name="Wing R.A."/>
        </authorList>
    </citation>
    <scope>NUCLEOTIDE SEQUENCE [LARGE SCALE GENOMIC DNA]</scope>
</reference>
<dbReference type="Proteomes" id="UP000026962">
    <property type="component" value="Chromosome 11"/>
</dbReference>
<sequence length="60" mass="7108">MKKSLETNHPAEPNNTFVVRYTEKKNREIEEGGNRGKAFYKLLRYKTNLRRIKLKVKSSP</sequence>
<proteinExistence type="predicted"/>
<dbReference type="AlphaFoldDB" id="A0A0E0MFN6"/>
<keyword evidence="2" id="KW-1185">Reference proteome</keyword>
<name>A0A0E0MFN6_ORYPU</name>
<dbReference type="HOGENOM" id="CLU_2945750_0_0_1"/>